<sequence>MGKGGPVDNRKNTRQVRAAVLAALPLLVVSGVSAAATLDYQLTAGGGHSDNIRRVAVDEESENIASAGVQFSLDQRSSRLYADLVGNFAYYDYLDDTFDDEVLGNFAGQARFAIAPERFEWLIADNFGQVLSDPFLPSTPENRENINYFTTGPDLLFALGSQTRLRFGGRYSMTAYEDTEVDSDTVLGEIELSRLLSSASSIGLVTRAQQIDYDNAALNADYDQGEAFLHYATEGSRTLLTMDAGYTRIERDAMDNTESGPLFRLDVTRRLTAATTASLSLAREFSSAGSDFASTQSQSIGLETAAGRQTAEPFTRESIGLNWTFTRNRTSLSLSGSWDDHTYDAQPALDQKLTSGTVAVRRDLSPVMSLILDGGYLRSAFEQQGGDYTEASGGLTFSWRLSSRVSINATYDHVDRDSDQQIGDYTENRYWFYIGYGRGVPRTTMLPHQFAVDAANPER</sequence>
<name>A0A829YGW0_9GAMM</name>
<dbReference type="EMBL" id="BLJN01000004">
    <property type="protein sequence ID" value="GFE82143.1"/>
    <property type="molecule type" value="Genomic_DNA"/>
</dbReference>
<reference evidence="3" key="1">
    <citation type="submission" date="2020-01" db="EMBL/GenBank/DDBJ databases">
        <title>'Steroidobacter agaridevorans' sp. nov., agar-degrading bacteria isolated from rhizosphere soils.</title>
        <authorList>
            <person name="Ikenaga M."/>
            <person name="Kataoka M."/>
            <person name="Murouchi A."/>
            <person name="Katsuragi S."/>
            <person name="Sakai M."/>
        </authorList>
    </citation>
    <scope>NUCLEOTIDE SEQUENCE [LARGE SCALE GENOMIC DNA]</scope>
    <source>
        <strain evidence="3">YU21-B</strain>
    </source>
</reference>
<dbReference type="AlphaFoldDB" id="A0A829YGW0"/>
<dbReference type="Pfam" id="PF10082">
    <property type="entry name" value="BBP2_2"/>
    <property type="match status" value="1"/>
</dbReference>
<feature type="signal peptide" evidence="1">
    <location>
        <begin position="1"/>
        <end position="34"/>
    </location>
</feature>
<gene>
    <name evidence="2" type="ORF">GCM10011487_41430</name>
</gene>
<feature type="chain" id="PRO_5033015510" description="TIGR03016 family PEP-CTERM system-associated outer membrane protein" evidence="1">
    <location>
        <begin position="35"/>
        <end position="459"/>
    </location>
</feature>
<evidence type="ECO:0000313" key="3">
    <source>
        <dbReference type="Proteomes" id="UP000445000"/>
    </source>
</evidence>
<keyword evidence="1" id="KW-0732">Signal</keyword>
<organism evidence="2 3">
    <name type="scientific">Steroidobacter agaridevorans</name>
    <dbReference type="NCBI Taxonomy" id="2695856"/>
    <lineage>
        <taxon>Bacteria</taxon>
        <taxon>Pseudomonadati</taxon>
        <taxon>Pseudomonadota</taxon>
        <taxon>Gammaproteobacteria</taxon>
        <taxon>Steroidobacterales</taxon>
        <taxon>Steroidobacteraceae</taxon>
        <taxon>Steroidobacter</taxon>
    </lineage>
</organism>
<dbReference type="InterPro" id="IPR018759">
    <property type="entry name" value="BBP2_2"/>
</dbReference>
<comment type="caution">
    <text evidence="2">The sequence shown here is derived from an EMBL/GenBank/DDBJ whole genome shotgun (WGS) entry which is preliminary data.</text>
</comment>
<accession>A0A829YGW0</accession>
<evidence type="ECO:0008006" key="4">
    <source>
        <dbReference type="Google" id="ProtNLM"/>
    </source>
</evidence>
<evidence type="ECO:0000313" key="2">
    <source>
        <dbReference type="EMBL" id="GFE82143.1"/>
    </source>
</evidence>
<proteinExistence type="predicted"/>
<protein>
    <recommendedName>
        <fullName evidence="4">TIGR03016 family PEP-CTERM system-associated outer membrane protein</fullName>
    </recommendedName>
</protein>
<evidence type="ECO:0000256" key="1">
    <source>
        <dbReference type="SAM" id="SignalP"/>
    </source>
</evidence>
<dbReference type="Proteomes" id="UP000445000">
    <property type="component" value="Unassembled WGS sequence"/>
</dbReference>
<keyword evidence="3" id="KW-1185">Reference proteome</keyword>